<gene>
    <name evidence="3" type="ORF">ASR47_101216</name>
</gene>
<dbReference type="OrthoDB" id="9792284at2"/>
<accession>A0A1A7C427</accession>
<keyword evidence="3" id="KW-0645">Protease</keyword>
<dbReference type="EC" id="3.2.-.-" evidence="3"/>
<dbReference type="STRING" id="1747903.ASR47_101216"/>
<dbReference type="GO" id="GO:0006508">
    <property type="term" value="P:proteolysis"/>
    <property type="evidence" value="ECO:0007669"/>
    <property type="project" value="UniProtKB-KW"/>
</dbReference>
<dbReference type="PANTHER" id="PTHR42733">
    <property type="entry name" value="DJ-1 PROTEIN"/>
    <property type="match status" value="1"/>
</dbReference>
<comment type="caution">
    <text evidence="3">The sequence shown here is derived from an EMBL/GenBank/DDBJ whole genome shotgun (WGS) entry which is preliminary data.</text>
</comment>
<dbReference type="SUPFAM" id="SSF52317">
    <property type="entry name" value="Class I glutamine amidotransferase-like"/>
    <property type="match status" value="1"/>
</dbReference>
<evidence type="ECO:0000313" key="4">
    <source>
        <dbReference type="Proteomes" id="UP000092713"/>
    </source>
</evidence>
<dbReference type="InterPro" id="IPR029062">
    <property type="entry name" value="Class_I_gatase-like"/>
</dbReference>
<dbReference type="RefSeq" id="WP_065307450.1">
    <property type="nucleotide sequence ID" value="NZ_LOCQ01000051.1"/>
</dbReference>
<protein>
    <submittedName>
        <fullName evidence="3">Protease I</fullName>
        <ecNumber evidence="3">3.2.-.-</ecNumber>
    </submittedName>
</protein>
<dbReference type="PANTHER" id="PTHR42733:SF2">
    <property type="entry name" value="DJ-1_THIJ_PFPI FAMILY PROTEIN"/>
    <property type="match status" value="1"/>
</dbReference>
<name>A0A1A7C427_9BURK</name>
<dbReference type="Proteomes" id="UP000092713">
    <property type="component" value="Unassembled WGS sequence"/>
</dbReference>
<dbReference type="PATRIC" id="fig|1747903.4.peg.3408"/>
<feature type="domain" description="DJ-1/PfpI" evidence="2">
    <location>
        <begin position="13"/>
        <end position="181"/>
    </location>
</feature>
<dbReference type="EMBL" id="LOCQ01000051">
    <property type="protein sequence ID" value="OBV39794.1"/>
    <property type="molecule type" value="Genomic_DNA"/>
</dbReference>
<dbReference type="GO" id="GO:0008233">
    <property type="term" value="F:peptidase activity"/>
    <property type="evidence" value="ECO:0007669"/>
    <property type="project" value="UniProtKB-KW"/>
</dbReference>
<reference evidence="3 4" key="1">
    <citation type="submission" date="2016-04" db="EMBL/GenBank/DDBJ databases">
        <title>Draft genome sequence of Janthinobacterium psychrotolerans sp. nov., isolated from freshwater sediments in Denmark.</title>
        <authorList>
            <person name="Gong X."/>
            <person name="Skrivergaard S."/>
            <person name="Korsgaard B.S."/>
            <person name="Schreiber L."/>
            <person name="Marshall I.P."/>
            <person name="Finster K."/>
            <person name="Schramm A."/>
        </authorList>
    </citation>
    <scope>NUCLEOTIDE SEQUENCE [LARGE SCALE GENOMIC DNA]</scope>
    <source>
        <strain evidence="3 4">S3-2</strain>
    </source>
</reference>
<dbReference type="AlphaFoldDB" id="A0A1A7C427"/>
<evidence type="ECO:0000313" key="3">
    <source>
        <dbReference type="EMBL" id="OBV39794.1"/>
    </source>
</evidence>
<proteinExistence type="inferred from homology"/>
<dbReference type="PROSITE" id="PS51276">
    <property type="entry name" value="PEPTIDASE_C56_PFPI"/>
    <property type="match status" value="1"/>
</dbReference>
<sequence length="190" mass="20473">MAANLPDTPLDAKRIAVLMTDGFEQVEFTGPRDFLQEHGAVITIVSPKAKGKQVVGMHHKDEGDSFDIDLTVAEAQARDYDALLLPGGVANPDELRIDPASVAFVKEFADAGKPIAAICHGPWTLIDAQAVQGKQMTSWPSLQADLRNAGAVWRDEEVVVDGNLVTSRKPDDIPAFNEAFLSVLTQARVA</sequence>
<organism evidence="3 4">
    <name type="scientific">Janthinobacterium psychrotolerans</name>
    <dbReference type="NCBI Taxonomy" id="1747903"/>
    <lineage>
        <taxon>Bacteria</taxon>
        <taxon>Pseudomonadati</taxon>
        <taxon>Pseudomonadota</taxon>
        <taxon>Betaproteobacteria</taxon>
        <taxon>Burkholderiales</taxon>
        <taxon>Oxalobacteraceae</taxon>
        <taxon>Janthinobacterium</taxon>
    </lineage>
</organism>
<dbReference type="InterPro" id="IPR006286">
    <property type="entry name" value="C56_PfpI-like"/>
</dbReference>
<dbReference type="Gene3D" id="3.40.50.880">
    <property type="match status" value="1"/>
</dbReference>
<comment type="similarity">
    <text evidence="1">Belongs to the peptidase C56 family.</text>
</comment>
<keyword evidence="3" id="KW-0326">Glycosidase</keyword>
<evidence type="ECO:0000259" key="2">
    <source>
        <dbReference type="Pfam" id="PF01965"/>
    </source>
</evidence>
<dbReference type="GO" id="GO:0016798">
    <property type="term" value="F:hydrolase activity, acting on glycosyl bonds"/>
    <property type="evidence" value="ECO:0007669"/>
    <property type="project" value="UniProtKB-KW"/>
</dbReference>
<dbReference type="Pfam" id="PF01965">
    <property type="entry name" value="DJ-1_PfpI"/>
    <property type="match status" value="1"/>
</dbReference>
<keyword evidence="3" id="KW-0378">Hydrolase</keyword>
<dbReference type="CDD" id="cd03134">
    <property type="entry name" value="GATase1_PfpI_like"/>
    <property type="match status" value="1"/>
</dbReference>
<dbReference type="NCBIfam" id="TIGR01382">
    <property type="entry name" value="PfpI"/>
    <property type="match status" value="1"/>
</dbReference>
<dbReference type="InterPro" id="IPR002818">
    <property type="entry name" value="DJ-1/PfpI"/>
</dbReference>
<evidence type="ECO:0000256" key="1">
    <source>
        <dbReference type="ARBA" id="ARBA00008542"/>
    </source>
</evidence>
<keyword evidence="4" id="KW-1185">Reference proteome</keyword>